<keyword evidence="8 10" id="KW-0811">Translocation</keyword>
<evidence type="ECO:0000256" key="10">
    <source>
        <dbReference type="RuleBase" id="RU365087"/>
    </source>
</evidence>
<protein>
    <recommendedName>
        <fullName evidence="10">Protein-export membrane protein SecG</fullName>
    </recommendedName>
</protein>
<sequence precursor="true">MYAIVLGFHIFFTILLILAILIQSGKGSSLKEAFGGGSSDMFGPGTPENIMTKITTILVILFFTTSITLTIMSSSGKAGSSIVNKLQDTPVKTIPQNKPVVPTESK</sequence>
<dbReference type="GO" id="GO:0005886">
    <property type="term" value="C:plasma membrane"/>
    <property type="evidence" value="ECO:0007669"/>
    <property type="project" value="UniProtKB-SubCell"/>
</dbReference>
<dbReference type="GO" id="GO:0043952">
    <property type="term" value="P:protein transport by the Sec complex"/>
    <property type="evidence" value="ECO:0007669"/>
    <property type="project" value="TreeGrafter"/>
</dbReference>
<dbReference type="EMBL" id="CP002347">
    <property type="protein sequence ID" value="ADR18774.1"/>
    <property type="molecule type" value="Genomic_DNA"/>
</dbReference>
<keyword evidence="9 10" id="KW-0472">Membrane</keyword>
<evidence type="ECO:0000256" key="8">
    <source>
        <dbReference type="ARBA" id="ARBA00023010"/>
    </source>
</evidence>
<evidence type="ECO:0000256" key="9">
    <source>
        <dbReference type="ARBA" id="ARBA00023136"/>
    </source>
</evidence>
<dbReference type="HOGENOM" id="CLU_094156_2_1_0"/>
<evidence type="ECO:0000313" key="12">
    <source>
        <dbReference type="Proteomes" id="UP000007039"/>
    </source>
</evidence>
<dbReference type="Pfam" id="PF03840">
    <property type="entry name" value="SecG"/>
    <property type="match status" value="1"/>
</dbReference>
<dbReference type="PRINTS" id="PR01651">
    <property type="entry name" value="SECGEXPORT"/>
</dbReference>
<feature type="transmembrane region" description="Helical" evidence="10">
    <location>
        <begin position="51"/>
        <end position="72"/>
    </location>
</feature>
<dbReference type="Proteomes" id="UP000007039">
    <property type="component" value="Chromosome"/>
</dbReference>
<name>E4TH80_CALNY</name>
<dbReference type="OrthoDB" id="9813265at2"/>
<dbReference type="GO" id="GO:0009306">
    <property type="term" value="P:protein secretion"/>
    <property type="evidence" value="ECO:0007669"/>
    <property type="project" value="UniProtKB-UniRule"/>
</dbReference>
<reference key="1">
    <citation type="submission" date="2010-11" db="EMBL/GenBank/DDBJ databases">
        <title>The complete genome of chromosome of Calditerrivibrio nitroreducens DSM 19672.</title>
        <authorList>
            <consortium name="US DOE Joint Genome Institute (JGI-PGF)"/>
            <person name="Lucas S."/>
            <person name="Copeland A."/>
            <person name="Lapidus A."/>
            <person name="Bruce D."/>
            <person name="Goodwin L."/>
            <person name="Pitluck S."/>
            <person name="Kyrpides N."/>
            <person name="Mavromatis K."/>
            <person name="Ivanova N."/>
            <person name="Mikhailova N."/>
            <person name="Zeytun A."/>
            <person name="Brettin T."/>
            <person name="Detter J.C."/>
            <person name="Tapia R."/>
            <person name="Han C."/>
            <person name="Land M."/>
            <person name="Hauser L."/>
            <person name="Markowitz V."/>
            <person name="Cheng J.-F."/>
            <person name="Hugenholtz P."/>
            <person name="Woyke T."/>
            <person name="Wu D."/>
            <person name="Spring S."/>
            <person name="Schroeder M."/>
            <person name="Brambilla E."/>
            <person name="Klenk H.-P."/>
            <person name="Eisen J.A."/>
        </authorList>
    </citation>
    <scope>NUCLEOTIDE SEQUENCE [LARGE SCALE GENOMIC DNA]</scope>
    <source>
        <strain>DSM 19672</strain>
    </source>
</reference>
<comment type="subcellular location">
    <subcellularLocation>
        <location evidence="1 10">Cell membrane</location>
        <topology evidence="1 10">Multi-pass membrane protein</topology>
    </subcellularLocation>
</comment>
<dbReference type="eggNOG" id="COG1314">
    <property type="taxonomic scope" value="Bacteria"/>
</dbReference>
<dbReference type="STRING" id="768670.Calni_0863"/>
<keyword evidence="6 10" id="KW-0653">Protein transport</keyword>
<keyword evidence="5 10" id="KW-0812">Transmembrane</keyword>
<comment type="similarity">
    <text evidence="2 10">Belongs to the SecG family.</text>
</comment>
<evidence type="ECO:0000256" key="3">
    <source>
        <dbReference type="ARBA" id="ARBA00022448"/>
    </source>
</evidence>
<dbReference type="PANTHER" id="PTHR34182">
    <property type="entry name" value="PROTEIN-EXPORT MEMBRANE PROTEIN SECG"/>
    <property type="match status" value="1"/>
</dbReference>
<accession>E4TH80</accession>
<dbReference type="NCBIfam" id="TIGR00810">
    <property type="entry name" value="secG"/>
    <property type="match status" value="1"/>
</dbReference>
<gene>
    <name evidence="11" type="ordered locus">Calni_0863</name>
</gene>
<dbReference type="KEGG" id="cni:Calni_0863"/>
<comment type="function">
    <text evidence="10">Involved in protein export. Participates in an early event of protein translocation.</text>
</comment>
<evidence type="ECO:0000256" key="1">
    <source>
        <dbReference type="ARBA" id="ARBA00004651"/>
    </source>
</evidence>
<keyword evidence="3 10" id="KW-0813">Transport</keyword>
<evidence type="ECO:0000313" key="11">
    <source>
        <dbReference type="EMBL" id="ADR18774.1"/>
    </source>
</evidence>
<keyword evidence="4 10" id="KW-1003">Cell membrane</keyword>
<evidence type="ECO:0000256" key="4">
    <source>
        <dbReference type="ARBA" id="ARBA00022475"/>
    </source>
</evidence>
<comment type="caution">
    <text evidence="10">Lacks conserved residue(s) required for the propagation of feature annotation.</text>
</comment>
<reference evidence="11 12" key="2">
    <citation type="journal article" date="2011" name="Stand. Genomic Sci.">
        <title>Complete genome sequence of Calditerrivibrio nitroreducens type strain (Yu37-1).</title>
        <authorList>
            <person name="Pitluck S."/>
            <person name="Sikorski J."/>
            <person name="Zeytun A."/>
            <person name="Lapidus A."/>
            <person name="Nolan M."/>
            <person name="Lucas S."/>
            <person name="Hammon N."/>
            <person name="Deshpande S."/>
            <person name="Cheng J.F."/>
            <person name="Tapia R."/>
            <person name="Han C."/>
            <person name="Goodwin L."/>
            <person name="Liolios K."/>
            <person name="Pagani I."/>
            <person name="Ivanova N."/>
            <person name="Mavromatis K."/>
            <person name="Pati A."/>
            <person name="Chen A."/>
            <person name="Palaniappan K."/>
            <person name="Hauser L."/>
            <person name="Chang Y.J."/>
            <person name="Jeffries C.D."/>
            <person name="Detter J.C."/>
            <person name="Brambilla E."/>
            <person name="Djao O.D."/>
            <person name="Rohde M."/>
            <person name="Spring S."/>
            <person name="Goker M."/>
            <person name="Woyke T."/>
            <person name="Bristow J."/>
            <person name="Eisen J.A."/>
            <person name="Markowitz V."/>
            <person name="Hugenholtz P."/>
            <person name="Kyrpides N.C."/>
            <person name="Klenk H.P."/>
            <person name="Land M."/>
        </authorList>
    </citation>
    <scope>NUCLEOTIDE SEQUENCE [LARGE SCALE GENOMIC DNA]</scope>
    <source>
        <strain evidence="12">DSM 19672 / NBRC 101217 / Yu37-1</strain>
    </source>
</reference>
<dbReference type="GO" id="GO:0065002">
    <property type="term" value="P:intracellular protein transmembrane transport"/>
    <property type="evidence" value="ECO:0007669"/>
    <property type="project" value="TreeGrafter"/>
</dbReference>
<dbReference type="AlphaFoldDB" id="E4TH80"/>
<keyword evidence="7 10" id="KW-1133">Transmembrane helix</keyword>
<evidence type="ECO:0000256" key="5">
    <source>
        <dbReference type="ARBA" id="ARBA00022692"/>
    </source>
</evidence>
<dbReference type="InterPro" id="IPR004692">
    <property type="entry name" value="SecG"/>
</dbReference>
<keyword evidence="12" id="KW-1185">Reference proteome</keyword>
<dbReference type="RefSeq" id="WP_013450987.1">
    <property type="nucleotide sequence ID" value="NC_014758.1"/>
</dbReference>
<dbReference type="PANTHER" id="PTHR34182:SF1">
    <property type="entry name" value="PROTEIN-EXPORT MEMBRANE PROTEIN SECG"/>
    <property type="match status" value="1"/>
</dbReference>
<evidence type="ECO:0000256" key="6">
    <source>
        <dbReference type="ARBA" id="ARBA00022927"/>
    </source>
</evidence>
<proteinExistence type="inferred from homology"/>
<organism evidence="11 12">
    <name type="scientific">Calditerrivibrio nitroreducens (strain DSM 19672 / NBRC 101217 / Yu37-1)</name>
    <dbReference type="NCBI Taxonomy" id="768670"/>
    <lineage>
        <taxon>Bacteria</taxon>
        <taxon>Pseudomonadati</taxon>
        <taxon>Deferribacterota</taxon>
        <taxon>Deferribacteres</taxon>
        <taxon>Deferribacterales</taxon>
        <taxon>Calditerrivibrionaceae</taxon>
    </lineage>
</organism>
<dbReference type="GO" id="GO:0015450">
    <property type="term" value="F:protein-transporting ATPase activity"/>
    <property type="evidence" value="ECO:0007669"/>
    <property type="project" value="UniProtKB-UniRule"/>
</dbReference>
<evidence type="ECO:0000256" key="2">
    <source>
        <dbReference type="ARBA" id="ARBA00008445"/>
    </source>
</evidence>
<evidence type="ECO:0000256" key="7">
    <source>
        <dbReference type="ARBA" id="ARBA00022989"/>
    </source>
</evidence>